<dbReference type="AlphaFoldDB" id="A0A9P6QBU2"/>
<dbReference type="Proteomes" id="UP000807716">
    <property type="component" value="Unassembled WGS sequence"/>
</dbReference>
<feature type="compositionally biased region" description="Basic and acidic residues" evidence="1">
    <location>
        <begin position="222"/>
        <end position="231"/>
    </location>
</feature>
<feature type="compositionally biased region" description="Acidic residues" evidence="1">
    <location>
        <begin position="17"/>
        <end position="31"/>
    </location>
</feature>
<reference evidence="3" key="1">
    <citation type="journal article" date="2020" name="Fungal Divers.">
        <title>Resolving the Mortierellaceae phylogeny through synthesis of multi-gene phylogenetics and phylogenomics.</title>
        <authorList>
            <person name="Vandepol N."/>
            <person name="Liber J."/>
            <person name="Desiro A."/>
            <person name="Na H."/>
            <person name="Kennedy M."/>
            <person name="Barry K."/>
            <person name="Grigoriev I.V."/>
            <person name="Miller A.N."/>
            <person name="O'Donnell K."/>
            <person name="Stajich J.E."/>
            <person name="Bonito G."/>
        </authorList>
    </citation>
    <scope>NUCLEOTIDE SEQUENCE</scope>
    <source>
        <strain evidence="3">BC1065</strain>
    </source>
</reference>
<organism evidence="3 4">
    <name type="scientific">Actinomortierella ambigua</name>
    <dbReference type="NCBI Taxonomy" id="1343610"/>
    <lineage>
        <taxon>Eukaryota</taxon>
        <taxon>Fungi</taxon>
        <taxon>Fungi incertae sedis</taxon>
        <taxon>Mucoromycota</taxon>
        <taxon>Mortierellomycotina</taxon>
        <taxon>Mortierellomycetes</taxon>
        <taxon>Mortierellales</taxon>
        <taxon>Mortierellaceae</taxon>
        <taxon>Actinomortierella</taxon>
    </lineage>
</organism>
<dbReference type="SUPFAM" id="SSF82199">
    <property type="entry name" value="SET domain"/>
    <property type="match status" value="1"/>
</dbReference>
<gene>
    <name evidence="3" type="ORF">DFQ27_000796</name>
</gene>
<comment type="caution">
    <text evidence="3">The sequence shown here is derived from an EMBL/GenBank/DDBJ whole genome shotgun (WGS) entry which is preliminary data.</text>
</comment>
<dbReference type="Pfam" id="PF00856">
    <property type="entry name" value="SET"/>
    <property type="match status" value="1"/>
</dbReference>
<sequence length="231" mass="26030">MDSQPKAPGNNDHHEDQEEQEEEEEEEEEKEQELSLADEYLQLPLGDAIAGTALGTLHPKTHTPLFEIRAITSPASHPVLGSYGLFACQPLRPGTHLLDYISDVAPDHVANPDSDHTLYLMRDLNLDASFKGNQARFVNDFRGIRSHELGPNLGWDLYCDRRTGQVRMGGKVLKRIRPGEEILCTYGKAFWRSRGIKVQGNEWEDGWDTDLDDWSSSEEEGGEGRSESRVE</sequence>
<evidence type="ECO:0000256" key="1">
    <source>
        <dbReference type="SAM" id="MobiDB-lite"/>
    </source>
</evidence>
<keyword evidence="4" id="KW-1185">Reference proteome</keyword>
<dbReference type="PROSITE" id="PS50280">
    <property type="entry name" value="SET"/>
    <property type="match status" value="1"/>
</dbReference>
<dbReference type="InterPro" id="IPR046341">
    <property type="entry name" value="SET_dom_sf"/>
</dbReference>
<evidence type="ECO:0000313" key="3">
    <source>
        <dbReference type="EMBL" id="KAG0265121.1"/>
    </source>
</evidence>
<dbReference type="Gene3D" id="2.170.270.10">
    <property type="entry name" value="SET domain"/>
    <property type="match status" value="1"/>
</dbReference>
<protein>
    <recommendedName>
        <fullName evidence="2">SET domain-containing protein</fullName>
    </recommendedName>
</protein>
<feature type="domain" description="SET" evidence="2">
    <location>
        <begin position="64"/>
        <end position="187"/>
    </location>
</feature>
<feature type="region of interest" description="Disordered" evidence="1">
    <location>
        <begin position="1"/>
        <end position="34"/>
    </location>
</feature>
<evidence type="ECO:0000313" key="4">
    <source>
        <dbReference type="Proteomes" id="UP000807716"/>
    </source>
</evidence>
<feature type="compositionally biased region" description="Acidic residues" evidence="1">
    <location>
        <begin position="207"/>
        <end position="221"/>
    </location>
</feature>
<dbReference type="InterPro" id="IPR001214">
    <property type="entry name" value="SET_dom"/>
</dbReference>
<feature type="region of interest" description="Disordered" evidence="1">
    <location>
        <begin position="207"/>
        <end position="231"/>
    </location>
</feature>
<name>A0A9P6QBU2_9FUNG</name>
<dbReference type="OrthoDB" id="2017893at2759"/>
<evidence type="ECO:0000259" key="2">
    <source>
        <dbReference type="PROSITE" id="PS50280"/>
    </source>
</evidence>
<dbReference type="EMBL" id="JAAAJB010000122">
    <property type="protein sequence ID" value="KAG0265121.1"/>
    <property type="molecule type" value="Genomic_DNA"/>
</dbReference>
<accession>A0A9P6QBU2</accession>
<proteinExistence type="predicted"/>